<sequence length="179" mass="20138">MLALPNAYSLLEHTAMTAATGYRVPAEIVQALTDREYVRVVGPTGTTWVGTIIGASTDPCMLLKTSDGVQMLPQSFRVERLTKRRVHIWYCNTDQEAGFPAWTWCREIKGNIYDDASSLVHFPSWDTARRAAFAWLAGKPLTWHESADGTRSLICDACDLRVYPDSRRRYFCVGCLRSA</sequence>
<dbReference type="RefSeq" id="WP_138671996.1">
    <property type="nucleotide sequence ID" value="NZ_VCKY01000204.1"/>
</dbReference>
<evidence type="ECO:0000313" key="2">
    <source>
        <dbReference type="Proteomes" id="UP000309128"/>
    </source>
</evidence>
<dbReference type="EMBL" id="VCKY01000204">
    <property type="protein sequence ID" value="TMR10082.1"/>
    <property type="molecule type" value="Genomic_DNA"/>
</dbReference>
<dbReference type="AlphaFoldDB" id="A0A5S4F1X3"/>
<gene>
    <name evidence="1" type="ORF">ETD86_40880</name>
</gene>
<dbReference type="Proteomes" id="UP000309128">
    <property type="component" value="Unassembled WGS sequence"/>
</dbReference>
<evidence type="ECO:0000313" key="1">
    <source>
        <dbReference type="EMBL" id="TMR10082.1"/>
    </source>
</evidence>
<reference evidence="1 2" key="1">
    <citation type="submission" date="2019-05" db="EMBL/GenBank/DDBJ databases">
        <title>Draft genome sequence of Nonomuraea turkmeniaca DSM 43926.</title>
        <authorList>
            <person name="Saricaoglu S."/>
            <person name="Isik K."/>
        </authorList>
    </citation>
    <scope>NUCLEOTIDE SEQUENCE [LARGE SCALE GENOMIC DNA]</scope>
    <source>
        <strain evidence="1 2">DSM 43926</strain>
    </source>
</reference>
<accession>A0A5S4F1X3</accession>
<organism evidence="1 2">
    <name type="scientific">Nonomuraea turkmeniaca</name>
    <dbReference type="NCBI Taxonomy" id="103838"/>
    <lineage>
        <taxon>Bacteria</taxon>
        <taxon>Bacillati</taxon>
        <taxon>Actinomycetota</taxon>
        <taxon>Actinomycetes</taxon>
        <taxon>Streptosporangiales</taxon>
        <taxon>Streptosporangiaceae</taxon>
        <taxon>Nonomuraea</taxon>
    </lineage>
</organism>
<proteinExistence type="predicted"/>
<protein>
    <submittedName>
        <fullName evidence="1">Uncharacterized protein</fullName>
    </submittedName>
</protein>
<comment type="caution">
    <text evidence="1">The sequence shown here is derived from an EMBL/GenBank/DDBJ whole genome shotgun (WGS) entry which is preliminary data.</text>
</comment>
<keyword evidence="2" id="KW-1185">Reference proteome</keyword>
<name>A0A5S4F1X3_9ACTN</name>